<evidence type="ECO:0000313" key="2">
    <source>
        <dbReference type="Proteomes" id="UP000235965"/>
    </source>
</evidence>
<organism evidence="1 2">
    <name type="scientific">Cryptotermes secundus</name>
    <dbReference type="NCBI Taxonomy" id="105785"/>
    <lineage>
        <taxon>Eukaryota</taxon>
        <taxon>Metazoa</taxon>
        <taxon>Ecdysozoa</taxon>
        <taxon>Arthropoda</taxon>
        <taxon>Hexapoda</taxon>
        <taxon>Insecta</taxon>
        <taxon>Pterygota</taxon>
        <taxon>Neoptera</taxon>
        <taxon>Polyneoptera</taxon>
        <taxon>Dictyoptera</taxon>
        <taxon>Blattodea</taxon>
        <taxon>Blattoidea</taxon>
        <taxon>Termitoidae</taxon>
        <taxon>Kalotermitidae</taxon>
        <taxon>Cryptotermitinae</taxon>
        <taxon>Cryptotermes</taxon>
    </lineage>
</organism>
<evidence type="ECO:0000313" key="1">
    <source>
        <dbReference type="EMBL" id="PNF24979.1"/>
    </source>
</evidence>
<accession>A0A2J7Q8R9</accession>
<sequence>MVINPAKNKAVGFTRARVTEPLNYSLRDIVISEASSCTYLVIILRRDLSWADQDNYTAKKARKAFHFAMRILEKGNSNTKSLAYTSLVCPILEYGAASWDPSRKGQKNALDRVQNMAAKFAYHTNDTNWEILTERRKIARICALFKAYPGERAWKSIGDRLQSPIGKYSFVTRTIELWDHLPADTPL</sequence>
<comment type="caution">
    <text evidence="1">The sequence shown here is derived from an EMBL/GenBank/DDBJ whole genome shotgun (WGS) entry which is preliminary data.</text>
</comment>
<keyword evidence="2" id="KW-1185">Reference proteome</keyword>
<reference evidence="1 2" key="1">
    <citation type="submission" date="2017-12" db="EMBL/GenBank/DDBJ databases">
        <title>Hemimetabolous genomes reveal molecular basis of termite eusociality.</title>
        <authorList>
            <person name="Harrison M.C."/>
            <person name="Jongepier E."/>
            <person name="Robertson H.M."/>
            <person name="Arning N."/>
            <person name="Bitard-Feildel T."/>
            <person name="Chao H."/>
            <person name="Childers C.P."/>
            <person name="Dinh H."/>
            <person name="Doddapaneni H."/>
            <person name="Dugan S."/>
            <person name="Gowin J."/>
            <person name="Greiner C."/>
            <person name="Han Y."/>
            <person name="Hu H."/>
            <person name="Hughes D.S.T."/>
            <person name="Huylmans A.-K."/>
            <person name="Kemena C."/>
            <person name="Kremer L.P.M."/>
            <person name="Lee S.L."/>
            <person name="Lopez-Ezquerra A."/>
            <person name="Mallet L."/>
            <person name="Monroy-Kuhn J.M."/>
            <person name="Moser A."/>
            <person name="Murali S.C."/>
            <person name="Muzny D.M."/>
            <person name="Otani S."/>
            <person name="Piulachs M.-D."/>
            <person name="Poelchau M."/>
            <person name="Qu J."/>
            <person name="Schaub F."/>
            <person name="Wada-Katsumata A."/>
            <person name="Worley K.C."/>
            <person name="Xie Q."/>
            <person name="Ylla G."/>
            <person name="Poulsen M."/>
            <person name="Gibbs R.A."/>
            <person name="Schal C."/>
            <person name="Richards S."/>
            <person name="Belles X."/>
            <person name="Korb J."/>
            <person name="Bornberg-Bauer E."/>
        </authorList>
    </citation>
    <scope>NUCLEOTIDE SEQUENCE [LARGE SCALE GENOMIC DNA]</scope>
    <source>
        <tissue evidence="1">Whole body</tissue>
    </source>
</reference>
<proteinExistence type="predicted"/>
<gene>
    <name evidence="1" type="ORF">B7P43_G08802</name>
</gene>
<dbReference type="EMBL" id="NEVH01016948">
    <property type="protein sequence ID" value="PNF24979.1"/>
    <property type="molecule type" value="Genomic_DNA"/>
</dbReference>
<dbReference type="Proteomes" id="UP000235965">
    <property type="component" value="Unassembled WGS sequence"/>
</dbReference>
<dbReference type="AlphaFoldDB" id="A0A2J7Q8R9"/>
<name>A0A2J7Q8R9_9NEOP</name>
<dbReference type="InParanoid" id="A0A2J7Q8R9"/>
<protein>
    <submittedName>
        <fullName evidence="1">Uncharacterized protein</fullName>
    </submittedName>
</protein>